<dbReference type="InterPro" id="IPR001498">
    <property type="entry name" value="Impact_N"/>
</dbReference>
<dbReference type="PROSITE" id="PS00910">
    <property type="entry name" value="UPF0029"/>
    <property type="match status" value="1"/>
</dbReference>
<dbReference type="RefSeq" id="WP_079642429.1">
    <property type="nucleotide sequence ID" value="NZ_FUZF01000004.1"/>
</dbReference>
<dbReference type="AlphaFoldDB" id="A0A1T5CMN6"/>
<dbReference type="EMBL" id="FUZF01000004">
    <property type="protein sequence ID" value="SKB60778.1"/>
    <property type="molecule type" value="Genomic_DNA"/>
</dbReference>
<dbReference type="SUPFAM" id="SSF54211">
    <property type="entry name" value="Ribosomal protein S5 domain 2-like"/>
    <property type="match status" value="1"/>
</dbReference>
<gene>
    <name evidence="3" type="ORF">SAMN05660841_01461</name>
</gene>
<keyword evidence="4" id="KW-1185">Reference proteome</keyword>
<dbReference type="PANTHER" id="PTHR16301">
    <property type="entry name" value="IMPACT-RELATED"/>
    <property type="match status" value="1"/>
</dbReference>
<dbReference type="GO" id="GO:0006446">
    <property type="term" value="P:regulation of translational initiation"/>
    <property type="evidence" value="ECO:0007669"/>
    <property type="project" value="TreeGrafter"/>
</dbReference>
<comment type="similarity">
    <text evidence="1">Belongs to the IMPACT family.</text>
</comment>
<dbReference type="SUPFAM" id="SSF54980">
    <property type="entry name" value="EF-G C-terminal domain-like"/>
    <property type="match status" value="1"/>
</dbReference>
<protein>
    <submittedName>
        <fullName evidence="3">Uncharacterized protein, YigZ family</fullName>
    </submittedName>
</protein>
<dbReference type="InterPro" id="IPR020568">
    <property type="entry name" value="Ribosomal_Su5_D2-typ_SF"/>
</dbReference>
<name>A0A1T5CMN6_9SPHI</name>
<evidence type="ECO:0000259" key="2">
    <source>
        <dbReference type="Pfam" id="PF01205"/>
    </source>
</evidence>
<dbReference type="InterPro" id="IPR020569">
    <property type="entry name" value="UPF0029_Impact_CS"/>
</dbReference>
<dbReference type="InterPro" id="IPR035647">
    <property type="entry name" value="EFG_III/V"/>
</dbReference>
<dbReference type="InterPro" id="IPR036956">
    <property type="entry name" value="Impact_N_sf"/>
</dbReference>
<dbReference type="InterPro" id="IPR015796">
    <property type="entry name" value="Impact_YigZ-like"/>
</dbReference>
<organism evidence="3 4">
    <name type="scientific">Sphingobacterium nematocida</name>
    <dbReference type="NCBI Taxonomy" id="1513896"/>
    <lineage>
        <taxon>Bacteria</taxon>
        <taxon>Pseudomonadati</taxon>
        <taxon>Bacteroidota</taxon>
        <taxon>Sphingobacteriia</taxon>
        <taxon>Sphingobacteriales</taxon>
        <taxon>Sphingobacteriaceae</taxon>
        <taxon>Sphingobacterium</taxon>
    </lineage>
</organism>
<dbReference type="Gene3D" id="3.30.230.30">
    <property type="entry name" value="Impact, N-terminal domain"/>
    <property type="match status" value="1"/>
</dbReference>
<reference evidence="4" key="1">
    <citation type="submission" date="2017-02" db="EMBL/GenBank/DDBJ databases">
        <authorList>
            <person name="Varghese N."/>
            <person name="Submissions S."/>
        </authorList>
    </citation>
    <scope>NUCLEOTIDE SEQUENCE [LARGE SCALE GENOMIC DNA]</scope>
    <source>
        <strain evidence="4">DSM 24091</strain>
    </source>
</reference>
<dbReference type="OrthoDB" id="9813771at2"/>
<proteinExistence type="inferred from homology"/>
<sequence>MSLFEDTYLTIERPSEGIFRDKGSKFIAYAYPFKKEKDLKEIIATLKSLHPKARHHCWAYRLGTDRSVFRLNDDGEPSGTAGRPILNVLLSKDLTNILVVVVRYFGGTLLGVPGLINAYKMATQEALAEVEIVEKTVNDVYDLSFEYLQMNDVMRLLKEEEIGVLNQQFDNKCVITVEIRKNLVNTVLSKLDKIEKTRAKYLYTL</sequence>
<evidence type="ECO:0000313" key="3">
    <source>
        <dbReference type="EMBL" id="SKB60778.1"/>
    </source>
</evidence>
<dbReference type="Pfam" id="PF01205">
    <property type="entry name" value="Impact_N"/>
    <property type="match status" value="1"/>
</dbReference>
<dbReference type="NCBIfam" id="TIGR00257">
    <property type="entry name" value="IMPACT_YIGZ"/>
    <property type="match status" value="1"/>
</dbReference>
<dbReference type="GO" id="GO:0005737">
    <property type="term" value="C:cytoplasm"/>
    <property type="evidence" value="ECO:0007669"/>
    <property type="project" value="TreeGrafter"/>
</dbReference>
<dbReference type="Gene3D" id="3.30.70.240">
    <property type="match status" value="1"/>
</dbReference>
<evidence type="ECO:0000313" key="4">
    <source>
        <dbReference type="Proteomes" id="UP000190150"/>
    </source>
</evidence>
<dbReference type="Proteomes" id="UP000190150">
    <property type="component" value="Unassembled WGS sequence"/>
</dbReference>
<dbReference type="STRING" id="1513896.SAMN05660841_01461"/>
<evidence type="ECO:0000256" key="1">
    <source>
        <dbReference type="ARBA" id="ARBA00007665"/>
    </source>
</evidence>
<dbReference type="PANTHER" id="PTHR16301:SF20">
    <property type="entry name" value="IMPACT FAMILY MEMBER YIGZ"/>
    <property type="match status" value="1"/>
</dbReference>
<dbReference type="InterPro" id="IPR023582">
    <property type="entry name" value="Impact"/>
</dbReference>
<feature type="domain" description="Impact N-terminal" evidence="2">
    <location>
        <begin position="22"/>
        <end position="127"/>
    </location>
</feature>
<accession>A0A1T5CMN6</accession>